<evidence type="ECO:0000313" key="8">
    <source>
        <dbReference type="EMBL" id="TVY80882.1"/>
    </source>
</evidence>
<comment type="subcellular location">
    <subcellularLocation>
        <location evidence="1">Endomembrane system</location>
        <topology evidence="1">Multi-pass membrane protein</topology>
    </subcellularLocation>
</comment>
<organism evidence="8 9">
    <name type="scientific">Lachnellula suecica</name>
    <dbReference type="NCBI Taxonomy" id="602035"/>
    <lineage>
        <taxon>Eukaryota</taxon>
        <taxon>Fungi</taxon>
        <taxon>Dikarya</taxon>
        <taxon>Ascomycota</taxon>
        <taxon>Pezizomycotina</taxon>
        <taxon>Leotiomycetes</taxon>
        <taxon>Helotiales</taxon>
        <taxon>Lachnaceae</taxon>
        <taxon>Lachnellula</taxon>
    </lineage>
</organism>
<reference evidence="8 9" key="1">
    <citation type="submission" date="2018-05" db="EMBL/GenBank/DDBJ databases">
        <title>Genome sequencing and assembly of the regulated plant pathogen Lachnellula willkommii and related sister species for the development of diagnostic species identification markers.</title>
        <authorList>
            <person name="Giroux E."/>
            <person name="Bilodeau G."/>
        </authorList>
    </citation>
    <scope>NUCLEOTIDE SEQUENCE [LARGE SCALE GENOMIC DNA]</scope>
    <source>
        <strain evidence="8 9">CBS 268.59</strain>
    </source>
</reference>
<dbReference type="Gene3D" id="1.20.1250.20">
    <property type="entry name" value="MFS general substrate transporter like domains"/>
    <property type="match status" value="1"/>
</dbReference>
<feature type="transmembrane region" description="Helical" evidence="6">
    <location>
        <begin position="507"/>
        <end position="529"/>
    </location>
</feature>
<keyword evidence="5 6" id="KW-0472">Membrane</keyword>
<evidence type="ECO:0000256" key="4">
    <source>
        <dbReference type="ARBA" id="ARBA00022989"/>
    </source>
</evidence>
<feature type="transmembrane region" description="Helical" evidence="6">
    <location>
        <begin position="314"/>
        <end position="334"/>
    </location>
</feature>
<dbReference type="GO" id="GO:0015174">
    <property type="term" value="F:basic amino acid transmembrane transporter activity"/>
    <property type="evidence" value="ECO:0007669"/>
    <property type="project" value="TreeGrafter"/>
</dbReference>
<proteinExistence type="predicted"/>
<feature type="transmembrane region" description="Helical" evidence="6">
    <location>
        <begin position="439"/>
        <end position="457"/>
    </location>
</feature>
<comment type="caution">
    <text evidence="8">The sequence shown here is derived from an EMBL/GenBank/DDBJ whole genome shotgun (WGS) entry which is preliminary data.</text>
</comment>
<feature type="transmembrane region" description="Helical" evidence="6">
    <location>
        <begin position="113"/>
        <end position="132"/>
    </location>
</feature>
<gene>
    <name evidence="8" type="primary">fnx2_0</name>
    <name evidence="8" type="ORF">LSUE1_G005422</name>
</gene>
<evidence type="ECO:0000256" key="1">
    <source>
        <dbReference type="ARBA" id="ARBA00004127"/>
    </source>
</evidence>
<keyword evidence="4 6" id="KW-1133">Transmembrane helix</keyword>
<feature type="domain" description="Major facilitator superfamily (MFS) profile" evidence="7">
    <location>
        <begin position="48"/>
        <end position="534"/>
    </location>
</feature>
<dbReference type="SUPFAM" id="SSF103473">
    <property type="entry name" value="MFS general substrate transporter"/>
    <property type="match status" value="1"/>
</dbReference>
<feature type="transmembrane region" description="Helical" evidence="6">
    <location>
        <begin position="346"/>
        <end position="363"/>
    </location>
</feature>
<accession>A0A8T9C755</accession>
<dbReference type="PANTHER" id="PTHR23501">
    <property type="entry name" value="MAJOR FACILITATOR SUPERFAMILY"/>
    <property type="match status" value="1"/>
</dbReference>
<evidence type="ECO:0000313" key="9">
    <source>
        <dbReference type="Proteomes" id="UP000469558"/>
    </source>
</evidence>
<evidence type="ECO:0000256" key="2">
    <source>
        <dbReference type="ARBA" id="ARBA00022448"/>
    </source>
</evidence>
<dbReference type="InterPro" id="IPR020846">
    <property type="entry name" value="MFS_dom"/>
</dbReference>
<name>A0A8T9C755_9HELO</name>
<dbReference type="PANTHER" id="PTHR23501:SF191">
    <property type="entry name" value="VACUOLAR BASIC AMINO ACID TRANSPORTER 4"/>
    <property type="match status" value="1"/>
</dbReference>
<evidence type="ECO:0000256" key="6">
    <source>
        <dbReference type="SAM" id="Phobius"/>
    </source>
</evidence>
<sequence>MAPSEQSPLLGEYLEPAAEDADRARQDHTNNHAIDEVDELSNTQLISILFGPFLGIFLAAIDATLVATLSAPISTSFDNMPLLSWLASAFFIATTVSQPISGKLTDIYGRRNGFIVASITFALGNLLCALATQEWVLILGRVVAGFGGGGIAPITSFIMSDLVPLRKRGMWQGVGNIFYGVGSGIGGPFGGWVNDTLGWRWAFVLQIPITMVSVAFAASKIDLPPVKVSEHSKIKRVDVSGATLLLLSLVLMLLGLNSGGNLLPWTHPLVLVALCISPLLLVIFIFVEANYALEPIIPVKLLMRRTVMSVCLSNWFIPMARFGVLFYGPIYFQIQGYSPSEAGLRLIPESVAICITSISCGFIMRWTGRYYFLSMAAQTTFVLGLVLISTLQLGTPAWPPFIYLFLTGLGYSGMITTTSMAVIAAVDHQYQAVITSATYTFRSTGTVIGITIASAVFRNVLRSQLRACLGDDSDARSIISRLEHNLGAIHELGSAMKEEASQAYMSALRAVFLTLLGLAFFGVLAGSFMREHKLHSRLSRRPSD</sequence>
<dbReference type="EMBL" id="QGMK01000592">
    <property type="protein sequence ID" value="TVY80882.1"/>
    <property type="molecule type" value="Genomic_DNA"/>
</dbReference>
<feature type="transmembrane region" description="Helical" evidence="6">
    <location>
        <begin position="269"/>
        <end position="293"/>
    </location>
</feature>
<feature type="transmembrane region" description="Helical" evidence="6">
    <location>
        <begin position="138"/>
        <end position="159"/>
    </location>
</feature>
<evidence type="ECO:0000256" key="3">
    <source>
        <dbReference type="ARBA" id="ARBA00022692"/>
    </source>
</evidence>
<feature type="transmembrane region" description="Helical" evidence="6">
    <location>
        <begin position="82"/>
        <end position="101"/>
    </location>
</feature>
<dbReference type="GO" id="GO:0000329">
    <property type="term" value="C:fungal-type vacuole membrane"/>
    <property type="evidence" value="ECO:0007669"/>
    <property type="project" value="TreeGrafter"/>
</dbReference>
<dbReference type="PROSITE" id="PS50850">
    <property type="entry name" value="MFS"/>
    <property type="match status" value="1"/>
</dbReference>
<keyword evidence="2" id="KW-0813">Transport</keyword>
<feature type="transmembrane region" description="Helical" evidence="6">
    <location>
        <begin position="171"/>
        <end position="193"/>
    </location>
</feature>
<feature type="transmembrane region" description="Helical" evidence="6">
    <location>
        <begin position="370"/>
        <end position="389"/>
    </location>
</feature>
<dbReference type="InterPro" id="IPR036259">
    <property type="entry name" value="MFS_trans_sf"/>
</dbReference>
<dbReference type="Proteomes" id="UP000469558">
    <property type="component" value="Unassembled WGS sequence"/>
</dbReference>
<evidence type="ECO:0000256" key="5">
    <source>
        <dbReference type="ARBA" id="ARBA00023136"/>
    </source>
</evidence>
<feature type="transmembrane region" description="Helical" evidence="6">
    <location>
        <begin position="401"/>
        <end position="427"/>
    </location>
</feature>
<protein>
    <submittedName>
        <fullName evidence="8">Vacuolar membrane amino acid uptake transporter fnx2</fullName>
    </submittedName>
</protein>
<dbReference type="AlphaFoldDB" id="A0A8T9C755"/>
<keyword evidence="3 6" id="KW-0812">Transmembrane</keyword>
<dbReference type="InterPro" id="IPR011701">
    <property type="entry name" value="MFS"/>
</dbReference>
<feature type="transmembrane region" description="Helical" evidence="6">
    <location>
        <begin position="239"/>
        <end position="257"/>
    </location>
</feature>
<keyword evidence="9" id="KW-1185">Reference proteome</keyword>
<dbReference type="GO" id="GO:0012505">
    <property type="term" value="C:endomembrane system"/>
    <property type="evidence" value="ECO:0007669"/>
    <property type="project" value="UniProtKB-SubCell"/>
</dbReference>
<feature type="transmembrane region" description="Helical" evidence="6">
    <location>
        <begin position="199"/>
        <end position="218"/>
    </location>
</feature>
<evidence type="ECO:0000259" key="7">
    <source>
        <dbReference type="PROSITE" id="PS50850"/>
    </source>
</evidence>
<dbReference type="OrthoDB" id="6770063at2759"/>
<feature type="transmembrane region" description="Helical" evidence="6">
    <location>
        <begin position="48"/>
        <end position="70"/>
    </location>
</feature>
<dbReference type="Pfam" id="PF07690">
    <property type="entry name" value="MFS_1"/>
    <property type="match status" value="1"/>
</dbReference>